<evidence type="ECO:0000256" key="2">
    <source>
        <dbReference type="SAM" id="SignalP"/>
    </source>
</evidence>
<protein>
    <recommendedName>
        <fullName evidence="3">DUF6570 domain-containing protein</fullName>
    </recommendedName>
</protein>
<dbReference type="Proteomes" id="UP001054857">
    <property type="component" value="Unassembled WGS sequence"/>
</dbReference>
<feature type="compositionally biased region" description="Low complexity" evidence="1">
    <location>
        <begin position="1003"/>
        <end position="1015"/>
    </location>
</feature>
<sequence>GLRRLSVWPWFKAVASLLLTERQGSVYAVLCFPGLLSEFVQRVVDRLRGFGHTVPEVATYMLELGTYILEHGLLDRVRQRSDSEYVVATLCARYAVAAGHLPPNPLASVRWQLQLGDPDVVRQQDLMRADAVAVALYQTIARLQQEQAQQRGHLPSAGVQRTVAGGGSSGQAGLCGTAAGVGGGSRLGASAAAGLGLGLWAPLPGWGLGLAALAGTVGLPVGFGLAALVGTVGLPVDFSLAAPAGTVGLPAAAQPGWGLGLAAPAGTVGLPAAAQPGWGLGLAAPAGTVGLPAGFGLAAPAGAVGIPAVAPAAAAAAPAAAVGGLGLGHGRSTALHVQQNDLLGAPAAASAAARQARRRDNAACRLQRRQLMAAARQACQRKRSRLVGGLSHDDYLESLSGCLCLPLFRHDNPAVPKLPTFLETQTSAWPARVQDLPAGEQPPQIPFSEQITLACGLAEFVRDNMPSRVCAVCSECKSASEVRALQFSEIAGVELLRADMRRTAAVPRCAHVLYWRRVDRRDCKNPPDPVLPRGYKAAGGQSGNVGVVDTSAGEGSGETSSGLDDSTDDRPSRRRRCDIDRPPTYAPRVGVRLCDDNPVAVEVPYCMRAETVLPNRTMNVSADGVERFTVCSECIQALQGGRIPDGALAGWLDPGDVPPVNQHGHSLVPLTHLESLVVGLARPHMRLLVVRQPGTPSWRAVDTLPAALRGHTLAFPNNVPSELQRVVPYAPADLPSFIQVVLIDAVKDRADLEAKVRQAPCLKMRGLAIAAWAEWAVRVNPMAQVDHAALQQYRALGAEPTVPEPLVAHAVATDDPDTAAVMRAAFEGDRAGNARVRQQQDDVEAATEGANAAGGRSPGPGAGQEPAPSGRTPNIPVTGVFARPSPMAAALAVPGGTAGVVVSPAAALQPDGYIGPGVHMLGLDDVEVHHGGAYSTSDPLDDSTDPSAILQRLQQGGVVVSAAGGRGASNSASSPTLRISQLPSPLSVTTFSAHLQTHPHPNNSPTTATWSTPAT</sequence>
<keyword evidence="5" id="KW-1185">Reference proteome</keyword>
<feature type="chain" id="PRO_5042265060" description="DUF6570 domain-containing protein" evidence="2">
    <location>
        <begin position="29"/>
        <end position="1015"/>
    </location>
</feature>
<gene>
    <name evidence="4" type="ORF">Agub_g14372</name>
</gene>
<organism evidence="4 5">
    <name type="scientific">Astrephomene gubernaculifera</name>
    <dbReference type="NCBI Taxonomy" id="47775"/>
    <lineage>
        <taxon>Eukaryota</taxon>
        <taxon>Viridiplantae</taxon>
        <taxon>Chlorophyta</taxon>
        <taxon>core chlorophytes</taxon>
        <taxon>Chlorophyceae</taxon>
        <taxon>CS clade</taxon>
        <taxon>Chlamydomonadales</taxon>
        <taxon>Astrephomenaceae</taxon>
        <taxon>Astrephomene</taxon>
    </lineage>
</organism>
<evidence type="ECO:0000259" key="3">
    <source>
        <dbReference type="Pfam" id="PF20209"/>
    </source>
</evidence>
<evidence type="ECO:0000313" key="4">
    <source>
        <dbReference type="EMBL" id="GFR51892.1"/>
    </source>
</evidence>
<dbReference type="InterPro" id="IPR046700">
    <property type="entry name" value="DUF6570"/>
</dbReference>
<feature type="domain" description="DUF6570" evidence="3">
    <location>
        <begin position="641"/>
        <end position="788"/>
    </location>
</feature>
<evidence type="ECO:0000256" key="1">
    <source>
        <dbReference type="SAM" id="MobiDB-lite"/>
    </source>
</evidence>
<comment type="caution">
    <text evidence="4">The sequence shown here is derived from an EMBL/GenBank/DDBJ whole genome shotgun (WGS) entry which is preliminary data.</text>
</comment>
<dbReference type="Pfam" id="PF20209">
    <property type="entry name" value="DUF6570"/>
    <property type="match status" value="1"/>
</dbReference>
<dbReference type="EMBL" id="BMAR01000055">
    <property type="protein sequence ID" value="GFR51892.1"/>
    <property type="molecule type" value="Genomic_DNA"/>
</dbReference>
<feature type="signal peptide" evidence="2">
    <location>
        <begin position="1"/>
        <end position="28"/>
    </location>
</feature>
<feature type="compositionally biased region" description="Low complexity" evidence="1">
    <location>
        <begin position="549"/>
        <end position="564"/>
    </location>
</feature>
<proteinExistence type="predicted"/>
<name>A0AAD3HT46_9CHLO</name>
<feature type="non-terminal residue" evidence="4">
    <location>
        <position position="1"/>
    </location>
</feature>
<feature type="region of interest" description="Disordered" evidence="1">
    <location>
        <begin position="830"/>
        <end position="874"/>
    </location>
</feature>
<feature type="region of interest" description="Disordered" evidence="1">
    <location>
        <begin position="994"/>
        <end position="1015"/>
    </location>
</feature>
<feature type="region of interest" description="Disordered" evidence="1">
    <location>
        <begin position="526"/>
        <end position="581"/>
    </location>
</feature>
<accession>A0AAD3HT46</accession>
<evidence type="ECO:0000313" key="5">
    <source>
        <dbReference type="Proteomes" id="UP001054857"/>
    </source>
</evidence>
<feature type="compositionally biased region" description="Low complexity" evidence="1">
    <location>
        <begin position="846"/>
        <end position="855"/>
    </location>
</feature>
<dbReference type="AlphaFoldDB" id="A0AAD3HT46"/>
<reference evidence="4 5" key="1">
    <citation type="journal article" date="2021" name="Sci. Rep.">
        <title>Genome sequencing of the multicellular alga Astrephomene provides insights into convergent evolution of germ-soma differentiation.</title>
        <authorList>
            <person name="Yamashita S."/>
            <person name="Yamamoto K."/>
            <person name="Matsuzaki R."/>
            <person name="Suzuki S."/>
            <person name="Yamaguchi H."/>
            <person name="Hirooka S."/>
            <person name="Minakuchi Y."/>
            <person name="Miyagishima S."/>
            <person name="Kawachi M."/>
            <person name="Toyoda A."/>
            <person name="Nozaki H."/>
        </authorList>
    </citation>
    <scope>NUCLEOTIDE SEQUENCE [LARGE SCALE GENOMIC DNA]</scope>
    <source>
        <strain evidence="4 5">NIES-4017</strain>
    </source>
</reference>
<keyword evidence="2" id="KW-0732">Signal</keyword>